<dbReference type="RefSeq" id="WP_345420094.1">
    <property type="nucleotide sequence ID" value="NZ_BAABGT010000053.1"/>
</dbReference>
<dbReference type="Proteomes" id="UP001501598">
    <property type="component" value="Unassembled WGS sequence"/>
</dbReference>
<dbReference type="InterPro" id="IPR023753">
    <property type="entry name" value="FAD/NAD-binding_dom"/>
</dbReference>
<dbReference type="EMBL" id="BAABGT010000053">
    <property type="protein sequence ID" value="GAA4549688.1"/>
    <property type="molecule type" value="Genomic_DNA"/>
</dbReference>
<dbReference type="InterPro" id="IPR050151">
    <property type="entry name" value="Class-I_Pyr_Nuc-Dis_Oxidored"/>
</dbReference>
<evidence type="ECO:0000313" key="4">
    <source>
        <dbReference type="EMBL" id="GAA4549688.1"/>
    </source>
</evidence>
<sequence length="135" mass="14035">MTTPESLTIDVVVIGAGPVGENVADRVVHGGLTAAIVERELVGGECSCWACMPTKALLRSSTALRAARRLPGAREAVTGGLDVAAVLNRRDEFASHWKDDGQVAWLESAGPPPSPRRPGGPRGGRGRGGAGCRRE</sequence>
<organism evidence="4 5">
    <name type="scientific">Pseudonocardia xishanensis</name>
    <dbReference type="NCBI Taxonomy" id="630995"/>
    <lineage>
        <taxon>Bacteria</taxon>
        <taxon>Bacillati</taxon>
        <taxon>Actinomycetota</taxon>
        <taxon>Actinomycetes</taxon>
        <taxon>Pseudonocardiales</taxon>
        <taxon>Pseudonocardiaceae</taxon>
        <taxon>Pseudonocardia</taxon>
    </lineage>
</organism>
<feature type="compositionally biased region" description="Gly residues" evidence="2">
    <location>
        <begin position="120"/>
        <end position="135"/>
    </location>
</feature>
<accession>A0ABP8RV38</accession>
<dbReference type="PANTHER" id="PTHR22912">
    <property type="entry name" value="DISULFIDE OXIDOREDUCTASE"/>
    <property type="match status" value="1"/>
</dbReference>
<gene>
    <name evidence="4" type="ORF">GCM10023175_38200</name>
</gene>
<feature type="domain" description="FAD/NAD(P)-binding" evidence="3">
    <location>
        <begin position="10"/>
        <end position="75"/>
    </location>
</feature>
<protein>
    <recommendedName>
        <fullName evidence="3">FAD/NAD(P)-binding domain-containing protein</fullName>
    </recommendedName>
</protein>
<proteinExistence type="inferred from homology"/>
<dbReference type="SUPFAM" id="SSF51905">
    <property type="entry name" value="FAD/NAD(P)-binding domain"/>
    <property type="match status" value="1"/>
</dbReference>
<comment type="similarity">
    <text evidence="1">Belongs to the class-I pyridine nucleotide-disulfide oxidoreductase family.</text>
</comment>
<evidence type="ECO:0000256" key="1">
    <source>
        <dbReference type="ARBA" id="ARBA00007532"/>
    </source>
</evidence>
<feature type="region of interest" description="Disordered" evidence="2">
    <location>
        <begin position="102"/>
        <end position="135"/>
    </location>
</feature>
<evidence type="ECO:0000313" key="5">
    <source>
        <dbReference type="Proteomes" id="UP001501598"/>
    </source>
</evidence>
<keyword evidence="5" id="KW-1185">Reference proteome</keyword>
<dbReference type="Pfam" id="PF07992">
    <property type="entry name" value="Pyr_redox_2"/>
    <property type="match status" value="1"/>
</dbReference>
<dbReference type="PANTHER" id="PTHR22912:SF151">
    <property type="entry name" value="DIHYDROLIPOYL DEHYDROGENASE, MITOCHONDRIAL"/>
    <property type="match status" value="1"/>
</dbReference>
<dbReference type="PRINTS" id="PR00411">
    <property type="entry name" value="PNDRDTASEI"/>
</dbReference>
<name>A0ABP8RV38_9PSEU</name>
<dbReference type="InterPro" id="IPR036188">
    <property type="entry name" value="FAD/NAD-bd_sf"/>
</dbReference>
<dbReference type="Gene3D" id="3.50.50.60">
    <property type="entry name" value="FAD/NAD(P)-binding domain"/>
    <property type="match status" value="1"/>
</dbReference>
<reference evidence="5" key="1">
    <citation type="journal article" date="2019" name="Int. J. Syst. Evol. Microbiol.">
        <title>The Global Catalogue of Microorganisms (GCM) 10K type strain sequencing project: providing services to taxonomists for standard genome sequencing and annotation.</title>
        <authorList>
            <consortium name="The Broad Institute Genomics Platform"/>
            <consortium name="The Broad Institute Genome Sequencing Center for Infectious Disease"/>
            <person name="Wu L."/>
            <person name="Ma J."/>
        </authorList>
    </citation>
    <scope>NUCLEOTIDE SEQUENCE [LARGE SCALE GENOMIC DNA]</scope>
    <source>
        <strain evidence="5">JCM 17906</strain>
    </source>
</reference>
<comment type="caution">
    <text evidence="4">The sequence shown here is derived from an EMBL/GenBank/DDBJ whole genome shotgun (WGS) entry which is preliminary data.</text>
</comment>
<evidence type="ECO:0000256" key="2">
    <source>
        <dbReference type="SAM" id="MobiDB-lite"/>
    </source>
</evidence>
<evidence type="ECO:0000259" key="3">
    <source>
        <dbReference type="Pfam" id="PF07992"/>
    </source>
</evidence>